<feature type="domain" description="DinB-like" evidence="1">
    <location>
        <begin position="9"/>
        <end position="145"/>
    </location>
</feature>
<evidence type="ECO:0000313" key="3">
    <source>
        <dbReference type="Proteomes" id="UP001500394"/>
    </source>
</evidence>
<dbReference type="InterPro" id="IPR024775">
    <property type="entry name" value="DinB-like"/>
</dbReference>
<sequence length="155" mass="17707">MEQVFKFIRNTRQAFIELLDGLTLEQINQIPEGFNNNIIWNFGHIVVATQALCYVRSGILPDASSIKYVQSYVKGSKPTYFVSQEEVDELKRLAIQTIDQIEQDYKAGKFSNITPFATDTYKETLPSIEDVITLTAGHDNLHYGYAIAQRRLINK</sequence>
<organism evidence="2 3">
    <name type="scientific">Sphingobacterium thermophilum</name>
    <dbReference type="NCBI Taxonomy" id="768534"/>
    <lineage>
        <taxon>Bacteria</taxon>
        <taxon>Pseudomonadati</taxon>
        <taxon>Bacteroidota</taxon>
        <taxon>Sphingobacteriia</taxon>
        <taxon>Sphingobacteriales</taxon>
        <taxon>Sphingobacteriaceae</taxon>
        <taxon>Sphingobacterium</taxon>
    </lineage>
</organism>
<accession>A0ABP8R6C4</accession>
<dbReference type="Gene3D" id="1.20.120.450">
    <property type="entry name" value="dinb family like domain"/>
    <property type="match status" value="1"/>
</dbReference>
<gene>
    <name evidence="2" type="ORF">GCM10023173_22170</name>
</gene>
<dbReference type="EMBL" id="BAABGR010000035">
    <property type="protein sequence ID" value="GAA4519361.1"/>
    <property type="molecule type" value="Genomic_DNA"/>
</dbReference>
<reference evidence="3" key="1">
    <citation type="journal article" date="2019" name="Int. J. Syst. Evol. Microbiol.">
        <title>The Global Catalogue of Microorganisms (GCM) 10K type strain sequencing project: providing services to taxonomists for standard genome sequencing and annotation.</title>
        <authorList>
            <consortium name="The Broad Institute Genomics Platform"/>
            <consortium name="The Broad Institute Genome Sequencing Center for Infectious Disease"/>
            <person name="Wu L."/>
            <person name="Ma J."/>
        </authorList>
    </citation>
    <scope>NUCLEOTIDE SEQUENCE [LARGE SCALE GENOMIC DNA]</scope>
    <source>
        <strain evidence="3">JCM 17858</strain>
    </source>
</reference>
<dbReference type="Proteomes" id="UP001500394">
    <property type="component" value="Unassembled WGS sequence"/>
</dbReference>
<protein>
    <submittedName>
        <fullName evidence="2">DinB family protein</fullName>
    </submittedName>
</protein>
<keyword evidence="3" id="KW-1185">Reference proteome</keyword>
<comment type="caution">
    <text evidence="2">The sequence shown here is derived from an EMBL/GenBank/DDBJ whole genome shotgun (WGS) entry which is preliminary data.</text>
</comment>
<dbReference type="Pfam" id="PF12867">
    <property type="entry name" value="DinB_2"/>
    <property type="match status" value="1"/>
</dbReference>
<dbReference type="RefSeq" id="WP_039053866.1">
    <property type="nucleotide sequence ID" value="NZ_BAABGR010000035.1"/>
</dbReference>
<dbReference type="SUPFAM" id="SSF109854">
    <property type="entry name" value="DinB/YfiT-like putative metalloenzymes"/>
    <property type="match status" value="1"/>
</dbReference>
<evidence type="ECO:0000313" key="2">
    <source>
        <dbReference type="EMBL" id="GAA4519361.1"/>
    </source>
</evidence>
<evidence type="ECO:0000259" key="1">
    <source>
        <dbReference type="Pfam" id="PF12867"/>
    </source>
</evidence>
<name>A0ABP8R6C4_9SPHI</name>
<dbReference type="InterPro" id="IPR034660">
    <property type="entry name" value="DinB/YfiT-like"/>
</dbReference>
<proteinExistence type="predicted"/>